<name>A0AAV2S424_MEGNR</name>
<sequence>MNLTLILALRTFKHLIKIMKIINSGKIKRDSATFLDSFSPSLSSLSPCKIFNWGGRGHAPHAPPPSPGYGSAWLTAAVASNEHGVVSVATRHMKAWLHRSQNFPSRYFLPKGK</sequence>
<evidence type="ECO:0000313" key="2">
    <source>
        <dbReference type="Proteomes" id="UP001497623"/>
    </source>
</evidence>
<keyword evidence="2" id="KW-1185">Reference proteome</keyword>
<protein>
    <submittedName>
        <fullName evidence="1">Uncharacterized protein</fullName>
    </submittedName>
</protein>
<gene>
    <name evidence="1" type="ORF">MNOR_LOCUS31514</name>
</gene>
<dbReference type="EMBL" id="CAXKWB010040708">
    <property type="protein sequence ID" value="CAL4155457.1"/>
    <property type="molecule type" value="Genomic_DNA"/>
</dbReference>
<comment type="caution">
    <text evidence="1">The sequence shown here is derived from an EMBL/GenBank/DDBJ whole genome shotgun (WGS) entry which is preliminary data.</text>
</comment>
<feature type="non-terminal residue" evidence="1">
    <location>
        <position position="113"/>
    </location>
</feature>
<dbReference type="AlphaFoldDB" id="A0AAV2S424"/>
<accession>A0AAV2S424</accession>
<evidence type="ECO:0000313" key="1">
    <source>
        <dbReference type="EMBL" id="CAL4155457.1"/>
    </source>
</evidence>
<proteinExistence type="predicted"/>
<dbReference type="Proteomes" id="UP001497623">
    <property type="component" value="Unassembled WGS sequence"/>
</dbReference>
<reference evidence="1 2" key="1">
    <citation type="submission" date="2024-05" db="EMBL/GenBank/DDBJ databases">
        <authorList>
            <person name="Wallberg A."/>
        </authorList>
    </citation>
    <scope>NUCLEOTIDE SEQUENCE [LARGE SCALE GENOMIC DNA]</scope>
</reference>
<organism evidence="1 2">
    <name type="scientific">Meganyctiphanes norvegica</name>
    <name type="common">Northern krill</name>
    <name type="synonym">Thysanopoda norvegica</name>
    <dbReference type="NCBI Taxonomy" id="48144"/>
    <lineage>
        <taxon>Eukaryota</taxon>
        <taxon>Metazoa</taxon>
        <taxon>Ecdysozoa</taxon>
        <taxon>Arthropoda</taxon>
        <taxon>Crustacea</taxon>
        <taxon>Multicrustacea</taxon>
        <taxon>Malacostraca</taxon>
        <taxon>Eumalacostraca</taxon>
        <taxon>Eucarida</taxon>
        <taxon>Euphausiacea</taxon>
        <taxon>Euphausiidae</taxon>
        <taxon>Meganyctiphanes</taxon>
    </lineage>
</organism>